<comment type="similarity">
    <text evidence="3">Belongs to the SNUT3 family.</text>
</comment>
<organism evidence="9 10">
    <name type="scientific">Vigna unguiculata</name>
    <name type="common">Cowpea</name>
    <dbReference type="NCBI Taxonomy" id="3917"/>
    <lineage>
        <taxon>Eukaryota</taxon>
        <taxon>Viridiplantae</taxon>
        <taxon>Streptophyta</taxon>
        <taxon>Embryophyta</taxon>
        <taxon>Tracheophyta</taxon>
        <taxon>Spermatophyta</taxon>
        <taxon>Magnoliopsida</taxon>
        <taxon>eudicotyledons</taxon>
        <taxon>Gunneridae</taxon>
        <taxon>Pentapetalae</taxon>
        <taxon>rosids</taxon>
        <taxon>fabids</taxon>
        <taxon>Fabales</taxon>
        <taxon>Fabaceae</taxon>
        <taxon>Papilionoideae</taxon>
        <taxon>50 kb inversion clade</taxon>
        <taxon>NPAAA clade</taxon>
        <taxon>indigoferoid/millettioid clade</taxon>
        <taxon>Phaseoleae</taxon>
        <taxon>Vigna</taxon>
    </lineage>
</organism>
<evidence type="ECO:0000256" key="1">
    <source>
        <dbReference type="ARBA" id="ARBA00003632"/>
    </source>
</evidence>
<evidence type="ECO:0000256" key="3">
    <source>
        <dbReference type="ARBA" id="ARBA00008218"/>
    </source>
</evidence>
<sequence>MRHQREFVEEEHKKTKQAVSDFVDGITKEWQQKQKENRGEAEGNEDELEMMKMLEIPVRFNSTKGKLVPGADVSSVRAVTQRQSHQ</sequence>
<dbReference type="InterPro" id="IPR013957">
    <property type="entry name" value="SNRNP27"/>
</dbReference>
<accession>A0A4D6M7S4</accession>
<dbReference type="GO" id="GO:0071011">
    <property type="term" value="C:precatalytic spliceosome"/>
    <property type="evidence" value="ECO:0007669"/>
    <property type="project" value="TreeGrafter"/>
</dbReference>
<keyword evidence="7" id="KW-0539">Nucleus</keyword>
<comment type="function">
    <text evidence="1">May play a role in mRNA splicing.</text>
</comment>
<dbReference type="PANTHER" id="PTHR31077:SF1">
    <property type="entry name" value="U4_U6.U5 SMALL NUCLEAR RIBONUCLEOPROTEIN 27 KDA PROTEIN"/>
    <property type="match status" value="1"/>
</dbReference>
<feature type="domain" description="U4/U6.U5 small nuclear ribonucleoprotein 27kDa protein" evidence="8">
    <location>
        <begin position="46"/>
        <end position="84"/>
    </location>
</feature>
<comment type="subunit">
    <text evidence="4">Part of a tri-snRNP complex.</text>
</comment>
<dbReference type="AlphaFoldDB" id="A0A4D6M7S4"/>
<evidence type="ECO:0000313" key="10">
    <source>
        <dbReference type="Proteomes" id="UP000501690"/>
    </source>
</evidence>
<evidence type="ECO:0000256" key="4">
    <source>
        <dbReference type="ARBA" id="ARBA00011825"/>
    </source>
</evidence>
<keyword evidence="5" id="KW-0507">mRNA processing</keyword>
<dbReference type="PANTHER" id="PTHR31077">
    <property type="entry name" value="U4/U6.U5 SMALL NUCLEAR RIBONUCLEOPROTEIN 27 KDA PROTEIN"/>
    <property type="match status" value="1"/>
</dbReference>
<reference evidence="9 10" key="1">
    <citation type="submission" date="2019-04" db="EMBL/GenBank/DDBJ databases">
        <title>An improved genome assembly and genetic linkage map for asparagus bean, Vigna unguiculata ssp. sesquipedialis.</title>
        <authorList>
            <person name="Xia Q."/>
            <person name="Zhang R."/>
            <person name="Dong Y."/>
        </authorList>
    </citation>
    <scope>NUCLEOTIDE SEQUENCE [LARGE SCALE GENOMIC DNA]</scope>
    <source>
        <tissue evidence="9">Leaf</tissue>
    </source>
</reference>
<dbReference type="GO" id="GO:0006397">
    <property type="term" value="P:mRNA processing"/>
    <property type="evidence" value="ECO:0007669"/>
    <property type="project" value="UniProtKB-KW"/>
</dbReference>
<keyword evidence="10" id="KW-1185">Reference proteome</keyword>
<dbReference type="EMBL" id="CP039350">
    <property type="protein sequence ID" value="QCD95934.1"/>
    <property type="molecule type" value="Genomic_DNA"/>
</dbReference>
<evidence type="ECO:0000256" key="6">
    <source>
        <dbReference type="ARBA" id="ARBA00023187"/>
    </source>
</evidence>
<dbReference type="GO" id="GO:0008380">
    <property type="term" value="P:RNA splicing"/>
    <property type="evidence" value="ECO:0007669"/>
    <property type="project" value="UniProtKB-KW"/>
</dbReference>
<protein>
    <submittedName>
        <fullName evidence="9">U4/U6.U5 tri-snRNP-associated protein 3</fullName>
    </submittedName>
</protein>
<comment type="subcellular location">
    <subcellularLocation>
        <location evidence="2">Nucleus</location>
    </subcellularLocation>
</comment>
<name>A0A4D6M7S4_VIGUN</name>
<dbReference type="Proteomes" id="UP000501690">
    <property type="component" value="Linkage Group LG6"/>
</dbReference>
<dbReference type="Pfam" id="PF08648">
    <property type="entry name" value="SNRNP27"/>
    <property type="match status" value="1"/>
</dbReference>
<evidence type="ECO:0000256" key="5">
    <source>
        <dbReference type="ARBA" id="ARBA00022664"/>
    </source>
</evidence>
<proteinExistence type="inferred from homology"/>
<evidence type="ECO:0000256" key="2">
    <source>
        <dbReference type="ARBA" id="ARBA00004123"/>
    </source>
</evidence>
<keyword evidence="6" id="KW-0508">mRNA splicing</keyword>
<gene>
    <name evidence="9" type="ORF">DEO72_LG6g632</name>
</gene>
<evidence type="ECO:0000259" key="8">
    <source>
        <dbReference type="Pfam" id="PF08648"/>
    </source>
</evidence>
<evidence type="ECO:0000313" key="9">
    <source>
        <dbReference type="EMBL" id="QCD95934.1"/>
    </source>
</evidence>
<evidence type="ECO:0000256" key="7">
    <source>
        <dbReference type="ARBA" id="ARBA00023242"/>
    </source>
</evidence>